<evidence type="ECO:0000313" key="1">
    <source>
        <dbReference type="EMBL" id="CAG8692751.1"/>
    </source>
</evidence>
<gene>
    <name evidence="1" type="ORF">ACOLOM_LOCUS9898</name>
</gene>
<keyword evidence="2" id="KW-1185">Reference proteome</keyword>
<evidence type="ECO:0000313" key="2">
    <source>
        <dbReference type="Proteomes" id="UP000789525"/>
    </source>
</evidence>
<protein>
    <submittedName>
        <fullName evidence="1">2464_t:CDS:1</fullName>
    </submittedName>
</protein>
<feature type="non-terminal residue" evidence="1">
    <location>
        <position position="1"/>
    </location>
</feature>
<dbReference type="Proteomes" id="UP000789525">
    <property type="component" value="Unassembled WGS sequence"/>
</dbReference>
<organism evidence="1 2">
    <name type="scientific">Acaulospora colombiana</name>
    <dbReference type="NCBI Taxonomy" id="27376"/>
    <lineage>
        <taxon>Eukaryota</taxon>
        <taxon>Fungi</taxon>
        <taxon>Fungi incertae sedis</taxon>
        <taxon>Mucoromycota</taxon>
        <taxon>Glomeromycotina</taxon>
        <taxon>Glomeromycetes</taxon>
        <taxon>Diversisporales</taxon>
        <taxon>Acaulosporaceae</taxon>
        <taxon>Acaulospora</taxon>
    </lineage>
</organism>
<proteinExistence type="predicted"/>
<sequence length="255" mass="28948">ESLDRMRKLDSFVRETQRLSGIQNGTPDSAAFFHSYPGFHCIYADSHLNSASMIRLALQDFTFSNGVRVPKGETVAAVGNALHQDPDVYADALEFRPFRFYELGEAERAVHTSHKYDMITPSHDYLAWGLGKHAWYVQIHTVYKYNSDRIDRRNRHPTFTHTTAPTRRFSPGRWYASMIVKHLLAYVLIFYEFKFTDATAAAAMKANANLPTGKAGTTKTRPKDLELGGGCLPNTKAEMLFRKRKDEDVAFLSSD</sequence>
<name>A0ACA9P6Y0_9GLOM</name>
<comment type="caution">
    <text evidence="1">The sequence shown here is derived from an EMBL/GenBank/DDBJ whole genome shotgun (WGS) entry which is preliminary data.</text>
</comment>
<dbReference type="EMBL" id="CAJVPT010029994">
    <property type="protein sequence ID" value="CAG8692751.1"/>
    <property type="molecule type" value="Genomic_DNA"/>
</dbReference>
<accession>A0ACA9P6Y0</accession>
<reference evidence="1" key="1">
    <citation type="submission" date="2021-06" db="EMBL/GenBank/DDBJ databases">
        <authorList>
            <person name="Kallberg Y."/>
            <person name="Tangrot J."/>
            <person name="Rosling A."/>
        </authorList>
    </citation>
    <scope>NUCLEOTIDE SEQUENCE</scope>
    <source>
        <strain evidence="1">CL356</strain>
    </source>
</reference>